<evidence type="ECO:0000313" key="3">
    <source>
        <dbReference type="EMBL" id="KAJ5130285.1"/>
    </source>
</evidence>
<dbReference type="AlphaFoldDB" id="A0A9W9GUE9"/>
<accession>A0A9W9GUE9</accession>
<sequence>MKGFIGGFPVALLAVAAQAKYAERHGDGFYPQAGGTAIGGPSGNDDDGGFVSPYSVNIKTDTQVNEWNQDDHHIDIKHKNVYHGPFGKRGAPVGGTAIGGPSGNDEGQSFDMPITGIFNTQVNDFNKDDHSIEVKHKDVHPAPYFGPPHGGHRGPAGPDGFEKRFGPHPGGTAIGGPGGGSHRPHGPEYFRPAPQGGTAIGGPSGNDGGQSFSAPITIVTTTGIDEHNEDDHSIKLKHEDVYVPPHHGHFRRSENFGPPHQGGPPHGGPHGGPPPGAHFEPHPESHYEPHTSSHFEPHPEPHYESHSEPHYENHPEPHVENHPEPHFAPHYSPHYEPHYEPHTSLENEITSLKNVNNGPAAGSIKFGRRGGPPGPHFEPHPESHYAPHTESHFEPHPEPHYQTHSEPHYENHPEPHIHNHPEPHYEPHYSPHYEPHYEPHHSLKNEITALEDVNNGPSAGSIQFGRRGFPAPPAGHFEPHPESHFEPHTESHIEPHPEPHYESHSEPHFENHPEPHVENHPEPHFEPHYSPSYAPHYAPHTSVDTEFTALHGVNNGPAVGSVPFARRAFAPTRETSGGGGGTAIGGPSGDDEGTSFSAPTNVDVDTGVNEHNEDDHSIEAEYEHVHAPEDHHESYYQAPKEAPSAGFTPQEESTARENHVDTPQCAAQVHEVVRTVTKTQYKTAEATRVVYQSAPVSESSAVVLDPNMLYAPSASAPIPSAVRSEYSYASQRPHGQAPSYSMIAVHVPMATPASSGAYSMATPSNSMGKMMPSGVSPQHLASPSSSAHASASHGVMFTGDAARLSGGIVSAAAAVMGVLAFII</sequence>
<gene>
    <name evidence="3" type="ORF">N7515_006324</name>
</gene>
<feature type="compositionally biased region" description="Gly residues" evidence="1">
    <location>
        <begin position="168"/>
        <end position="181"/>
    </location>
</feature>
<feature type="region of interest" description="Disordered" evidence="1">
    <location>
        <begin position="244"/>
        <end position="341"/>
    </location>
</feature>
<keyword evidence="4" id="KW-1185">Reference proteome</keyword>
<feature type="region of interest" description="Disordered" evidence="1">
    <location>
        <begin position="639"/>
        <end position="661"/>
    </location>
</feature>
<evidence type="ECO:0000256" key="1">
    <source>
        <dbReference type="SAM" id="MobiDB-lite"/>
    </source>
</evidence>
<feature type="region of interest" description="Disordered" evidence="1">
    <location>
        <begin position="481"/>
        <end position="520"/>
    </location>
</feature>
<feature type="region of interest" description="Disordered" evidence="1">
    <location>
        <begin position="571"/>
        <end position="611"/>
    </location>
</feature>
<keyword evidence="2" id="KW-0732">Signal</keyword>
<feature type="compositionally biased region" description="Basic and acidic residues" evidence="1">
    <location>
        <begin position="377"/>
        <end position="439"/>
    </location>
</feature>
<dbReference type="Proteomes" id="UP001149079">
    <property type="component" value="Unassembled WGS sequence"/>
</dbReference>
<dbReference type="EMBL" id="JAPQKL010000005">
    <property type="protein sequence ID" value="KAJ5130285.1"/>
    <property type="molecule type" value="Genomic_DNA"/>
</dbReference>
<dbReference type="GeneID" id="81406238"/>
<evidence type="ECO:0000313" key="4">
    <source>
        <dbReference type="Proteomes" id="UP001149079"/>
    </source>
</evidence>
<feature type="compositionally biased region" description="Basic and acidic residues" evidence="1">
    <location>
        <begin position="279"/>
        <end position="341"/>
    </location>
</feature>
<proteinExistence type="predicted"/>
<comment type="caution">
    <text evidence="3">The sequence shown here is derived from an EMBL/GenBank/DDBJ whole genome shotgun (WGS) entry which is preliminary data.</text>
</comment>
<reference evidence="3" key="1">
    <citation type="submission" date="2022-11" db="EMBL/GenBank/DDBJ databases">
        <authorList>
            <person name="Petersen C."/>
        </authorList>
    </citation>
    <scope>NUCLEOTIDE SEQUENCE</scope>
    <source>
        <strain evidence="3">IBT 22155</strain>
    </source>
</reference>
<dbReference type="OrthoDB" id="4366934at2759"/>
<dbReference type="RefSeq" id="XP_056520664.1">
    <property type="nucleotide sequence ID" value="XM_056667068.1"/>
</dbReference>
<evidence type="ECO:0000256" key="2">
    <source>
        <dbReference type="SAM" id="SignalP"/>
    </source>
</evidence>
<protein>
    <recommendedName>
        <fullName evidence="5">GPI anchored protein</fullName>
    </recommendedName>
</protein>
<feature type="compositionally biased region" description="Gly residues" evidence="1">
    <location>
        <begin position="576"/>
        <end position="588"/>
    </location>
</feature>
<feature type="signal peptide" evidence="2">
    <location>
        <begin position="1"/>
        <end position="19"/>
    </location>
</feature>
<organism evidence="3 4">
    <name type="scientific">Penicillium bovifimosum</name>
    <dbReference type="NCBI Taxonomy" id="126998"/>
    <lineage>
        <taxon>Eukaryota</taxon>
        <taxon>Fungi</taxon>
        <taxon>Dikarya</taxon>
        <taxon>Ascomycota</taxon>
        <taxon>Pezizomycotina</taxon>
        <taxon>Eurotiomycetes</taxon>
        <taxon>Eurotiomycetidae</taxon>
        <taxon>Eurotiales</taxon>
        <taxon>Aspergillaceae</taxon>
        <taxon>Penicillium</taxon>
    </lineage>
</organism>
<name>A0A9W9GUE9_9EURO</name>
<feature type="region of interest" description="Disordered" evidence="1">
    <location>
        <begin position="353"/>
        <end position="439"/>
    </location>
</feature>
<evidence type="ECO:0008006" key="5">
    <source>
        <dbReference type="Google" id="ProtNLM"/>
    </source>
</evidence>
<feature type="compositionally biased region" description="Gly residues" evidence="1">
    <location>
        <begin position="198"/>
        <end position="208"/>
    </location>
</feature>
<feature type="region of interest" description="Disordered" evidence="1">
    <location>
        <begin position="148"/>
        <end position="214"/>
    </location>
</feature>
<reference evidence="3" key="2">
    <citation type="journal article" date="2023" name="IMA Fungus">
        <title>Comparative genomic study of the Penicillium genus elucidates a diverse pangenome and 15 lateral gene transfer events.</title>
        <authorList>
            <person name="Petersen C."/>
            <person name="Sorensen T."/>
            <person name="Nielsen M.R."/>
            <person name="Sondergaard T.E."/>
            <person name="Sorensen J.L."/>
            <person name="Fitzpatrick D.A."/>
            <person name="Frisvad J.C."/>
            <person name="Nielsen K.L."/>
        </authorList>
    </citation>
    <scope>NUCLEOTIDE SEQUENCE</scope>
    <source>
        <strain evidence="3">IBT 22155</strain>
    </source>
</reference>
<feature type="chain" id="PRO_5040911561" description="GPI anchored protein" evidence="2">
    <location>
        <begin position="20"/>
        <end position="823"/>
    </location>
</feature>